<dbReference type="PANTHER" id="PTHR31048">
    <property type="entry name" value="OS03G0233200 PROTEIN"/>
    <property type="match status" value="1"/>
</dbReference>
<accession>A0A0D9WU66</accession>
<reference evidence="2 3" key="2">
    <citation type="submission" date="2013-12" db="EMBL/GenBank/DDBJ databases">
        <authorList>
            <person name="Yu Y."/>
            <person name="Lee S."/>
            <person name="de Baynast K."/>
            <person name="Wissotski M."/>
            <person name="Liu L."/>
            <person name="Talag J."/>
            <person name="Goicoechea J."/>
            <person name="Angelova A."/>
            <person name="Jetty R."/>
            <person name="Kudrna D."/>
            <person name="Golser W."/>
            <person name="Rivera L."/>
            <person name="Zhang J."/>
            <person name="Wing R."/>
        </authorList>
    </citation>
    <scope>NUCLEOTIDE SEQUENCE</scope>
</reference>
<dbReference type="PROSITE" id="PS51367">
    <property type="entry name" value="THAUMATIN_2"/>
    <property type="match status" value="1"/>
</dbReference>
<dbReference type="Gramene" id="LPERR06G23070.1">
    <property type="protein sequence ID" value="LPERR06G23070.1"/>
    <property type="gene ID" value="LPERR06G23070"/>
</dbReference>
<evidence type="ECO:0000313" key="2">
    <source>
        <dbReference type="EnsemblPlants" id="LPERR06G23070.2"/>
    </source>
</evidence>
<name>A0A0D9WU66_9ORYZ</name>
<keyword evidence="3" id="KW-1185">Reference proteome</keyword>
<dbReference type="Gene3D" id="2.60.110.10">
    <property type="entry name" value="Thaumatin"/>
    <property type="match status" value="1"/>
</dbReference>
<dbReference type="EnsemblPlants" id="LPERR06G23070.1">
    <property type="protein sequence ID" value="LPERR06G23070.1"/>
    <property type="gene ID" value="LPERR06G23070"/>
</dbReference>
<dbReference type="HOGENOM" id="CLU_043181_6_0_1"/>
<dbReference type="Proteomes" id="UP000032180">
    <property type="component" value="Chromosome 6"/>
</dbReference>
<dbReference type="AlphaFoldDB" id="A0A0D9WU66"/>
<evidence type="ECO:0000256" key="1">
    <source>
        <dbReference type="PIRSR" id="PIRSR002703-1"/>
    </source>
</evidence>
<feature type="disulfide bond" evidence="1">
    <location>
        <begin position="70"/>
        <end position="80"/>
    </location>
</feature>
<evidence type="ECO:0008006" key="4">
    <source>
        <dbReference type="Google" id="ProtNLM"/>
    </source>
</evidence>
<dbReference type="PIRSF" id="PIRSF002703">
    <property type="entry name" value="Thaumatin"/>
    <property type="match status" value="1"/>
</dbReference>
<dbReference type="Pfam" id="PF00314">
    <property type="entry name" value="Thaumatin"/>
    <property type="match status" value="1"/>
</dbReference>
<dbReference type="Gramene" id="LPERR06G23070.2">
    <property type="protein sequence ID" value="LPERR06G23070.2"/>
    <property type="gene ID" value="LPERR06G23070"/>
</dbReference>
<keyword evidence="1" id="KW-1015">Disulfide bond</keyword>
<dbReference type="InterPro" id="IPR037176">
    <property type="entry name" value="Osmotin/thaumatin-like_sf"/>
</dbReference>
<dbReference type="SMART" id="SM00205">
    <property type="entry name" value="THN"/>
    <property type="match status" value="1"/>
</dbReference>
<dbReference type="EnsemblPlants" id="LPERR06G23070.2">
    <property type="protein sequence ID" value="LPERR06G23070.2"/>
    <property type="gene ID" value="LPERR06G23070"/>
</dbReference>
<feature type="disulfide bond" evidence="1">
    <location>
        <begin position="24"/>
        <end position="93"/>
    </location>
</feature>
<feature type="disulfide bond" evidence="1">
    <location>
        <begin position="19"/>
        <end position="110"/>
    </location>
</feature>
<feature type="disulfide bond" evidence="1">
    <location>
        <begin position="32"/>
        <end position="56"/>
    </location>
</feature>
<reference evidence="2 3" key="1">
    <citation type="submission" date="2012-08" db="EMBL/GenBank/DDBJ databases">
        <title>Oryza genome evolution.</title>
        <authorList>
            <person name="Wing R.A."/>
        </authorList>
    </citation>
    <scope>NUCLEOTIDE SEQUENCE</scope>
</reference>
<sequence length="172" mass="17529">MLVAPSSPPPSPARKNGSCRAAGCVVDLNSFCPAELRVVVTSPAASGGGGGVVAACKSACEAFGKEEYCCSGEHGSPATCAATAYSRFFKAACPTAYSYAYDDATSTFTCAGAGGGYHVVFCPAKSSLESSRNPEAVDSPSTYSTMTFTGNAQSLIMKMNSHKSNGLDTPVF</sequence>
<dbReference type="InterPro" id="IPR001938">
    <property type="entry name" value="Thaumatin"/>
</dbReference>
<feature type="disulfide bond" evidence="1">
    <location>
        <begin position="60"/>
        <end position="69"/>
    </location>
</feature>
<dbReference type="SUPFAM" id="SSF49870">
    <property type="entry name" value="Osmotin, thaumatin-like protein"/>
    <property type="match status" value="1"/>
</dbReference>
<reference evidence="2" key="3">
    <citation type="submission" date="2015-04" db="UniProtKB">
        <authorList>
            <consortium name="EnsemblPlants"/>
        </authorList>
    </citation>
    <scope>IDENTIFICATION</scope>
</reference>
<evidence type="ECO:0000313" key="3">
    <source>
        <dbReference type="Proteomes" id="UP000032180"/>
    </source>
</evidence>
<protein>
    <recommendedName>
        <fullName evidence="4">Thaumatin-like protein</fullName>
    </recommendedName>
</protein>
<dbReference type="eggNOG" id="ENOG502QUID">
    <property type="taxonomic scope" value="Eukaryota"/>
</dbReference>
<proteinExistence type="predicted"/>
<dbReference type="STRING" id="77586.A0A0D9WU66"/>
<organism evidence="2 3">
    <name type="scientific">Leersia perrieri</name>
    <dbReference type="NCBI Taxonomy" id="77586"/>
    <lineage>
        <taxon>Eukaryota</taxon>
        <taxon>Viridiplantae</taxon>
        <taxon>Streptophyta</taxon>
        <taxon>Embryophyta</taxon>
        <taxon>Tracheophyta</taxon>
        <taxon>Spermatophyta</taxon>
        <taxon>Magnoliopsida</taxon>
        <taxon>Liliopsida</taxon>
        <taxon>Poales</taxon>
        <taxon>Poaceae</taxon>
        <taxon>BOP clade</taxon>
        <taxon>Oryzoideae</taxon>
        <taxon>Oryzeae</taxon>
        <taxon>Oryzinae</taxon>
        <taxon>Leersia</taxon>
    </lineage>
</organism>